<dbReference type="SUPFAM" id="SSF52047">
    <property type="entry name" value="RNI-like"/>
    <property type="match status" value="1"/>
</dbReference>
<dbReference type="Gene3D" id="3.80.10.10">
    <property type="entry name" value="Ribonuclease Inhibitor"/>
    <property type="match status" value="1"/>
</dbReference>
<dbReference type="InterPro" id="IPR013101">
    <property type="entry name" value="LRR_PRU1-like"/>
</dbReference>
<gene>
    <name evidence="3" type="primary">LOC104727392</name>
</gene>
<reference evidence="2" key="1">
    <citation type="journal article" date="2014" name="Nat. Commun.">
        <title>The emerging biofuel crop Camelina sativa retains a highly undifferentiated hexaploid genome structure.</title>
        <authorList>
            <person name="Kagale S."/>
            <person name="Koh C."/>
            <person name="Nixon J."/>
            <person name="Bollina V."/>
            <person name="Clarke W.E."/>
            <person name="Tuteja R."/>
            <person name="Spillane C."/>
            <person name="Robinson S.J."/>
            <person name="Links M.G."/>
            <person name="Clarke C."/>
            <person name="Higgins E.E."/>
            <person name="Huebert T."/>
            <person name="Sharpe A.G."/>
            <person name="Parkin I.A."/>
        </authorList>
    </citation>
    <scope>NUCLEOTIDE SEQUENCE [LARGE SCALE GENOMIC DNA]</scope>
    <source>
        <strain evidence="2">cv. DH55</strain>
    </source>
</reference>
<dbReference type="PANTHER" id="PTHR31900">
    <property type="entry name" value="F-BOX/RNI SUPERFAMILY PROTEIN-RELATED"/>
    <property type="match status" value="1"/>
</dbReference>
<evidence type="ECO:0000313" key="3">
    <source>
        <dbReference type="RefSeq" id="XP_010444790.1"/>
    </source>
</evidence>
<dbReference type="InterPro" id="IPR050232">
    <property type="entry name" value="FBL13/AtMIF1-like"/>
</dbReference>
<keyword evidence="2" id="KW-1185">Reference proteome</keyword>
<dbReference type="RefSeq" id="XP_010444790.1">
    <property type="nucleotide sequence ID" value="XM_010446488.1"/>
</dbReference>
<evidence type="ECO:0000259" key="1">
    <source>
        <dbReference type="Pfam" id="PF08387"/>
    </source>
</evidence>
<reference evidence="3" key="2">
    <citation type="submission" date="2025-08" db="UniProtKB">
        <authorList>
            <consortium name="RefSeq"/>
        </authorList>
    </citation>
    <scope>IDENTIFICATION</scope>
    <source>
        <tissue evidence="3">Leaf</tissue>
    </source>
</reference>
<dbReference type="InterPro" id="IPR006566">
    <property type="entry name" value="FBD"/>
</dbReference>
<feature type="domain" description="FBD" evidence="1">
    <location>
        <begin position="197"/>
        <end position="226"/>
    </location>
</feature>
<dbReference type="Pfam" id="PF08387">
    <property type="entry name" value="FBD"/>
    <property type="match status" value="1"/>
</dbReference>
<dbReference type="Proteomes" id="UP000694864">
    <property type="component" value="Chromosome 11"/>
</dbReference>
<sequence length="244" mass="28312">MNLLEVPSRVSFQSLKTLRLKLVAYPDEESFVRLISSSPVLGDLLLQNPVGDNIETFTINVPSLHRLTITRDEKSYLLFVIHCHSLKELDIENDDGEVNLIGDMRELVKANIWTCDSNVFKSLTFVKTLRLTVEDYKAPYHFGTIFSQLVCLEFRGQCYNWWDLLLNVLQHSPRLQILTLEDCYREQVWGDREIWIQPSCAPECLYHLKTFEWIEYVGSPIQKELICKSIKDTNKTKLGLTPSL</sequence>
<name>A0ABM0UR20_CAMSA</name>
<organism evidence="2 3">
    <name type="scientific">Camelina sativa</name>
    <name type="common">False flax</name>
    <name type="synonym">Myagrum sativum</name>
    <dbReference type="NCBI Taxonomy" id="90675"/>
    <lineage>
        <taxon>Eukaryota</taxon>
        <taxon>Viridiplantae</taxon>
        <taxon>Streptophyta</taxon>
        <taxon>Embryophyta</taxon>
        <taxon>Tracheophyta</taxon>
        <taxon>Spermatophyta</taxon>
        <taxon>Magnoliopsida</taxon>
        <taxon>eudicotyledons</taxon>
        <taxon>Gunneridae</taxon>
        <taxon>Pentapetalae</taxon>
        <taxon>rosids</taxon>
        <taxon>malvids</taxon>
        <taxon>Brassicales</taxon>
        <taxon>Brassicaceae</taxon>
        <taxon>Camelineae</taxon>
        <taxon>Camelina</taxon>
    </lineage>
</organism>
<accession>A0ABM0UR20</accession>
<protein>
    <submittedName>
        <fullName evidence="3">F-box/FBD/LRR-repeat protein At5g56420-like</fullName>
    </submittedName>
</protein>
<proteinExistence type="predicted"/>
<dbReference type="InterPro" id="IPR032675">
    <property type="entry name" value="LRR_dom_sf"/>
</dbReference>
<dbReference type="Pfam" id="PF07723">
    <property type="entry name" value="LRR_2"/>
    <property type="match status" value="1"/>
</dbReference>
<dbReference type="GeneID" id="104727392"/>
<dbReference type="PANTHER" id="PTHR31900:SF34">
    <property type="entry name" value="EMB|CAB62440.1-RELATED"/>
    <property type="match status" value="1"/>
</dbReference>
<evidence type="ECO:0000313" key="2">
    <source>
        <dbReference type="Proteomes" id="UP000694864"/>
    </source>
</evidence>